<dbReference type="EMBL" id="MLFT02000001">
    <property type="protein sequence ID" value="PHT60230.1"/>
    <property type="molecule type" value="Genomic_DNA"/>
</dbReference>
<evidence type="ECO:0000313" key="2">
    <source>
        <dbReference type="EMBL" id="PHT60230.1"/>
    </source>
</evidence>
<accession>A0A2G2XRX9</accession>
<dbReference type="Gene3D" id="3.40.395.10">
    <property type="entry name" value="Adenoviral Proteinase, Chain A"/>
    <property type="match status" value="1"/>
</dbReference>
<dbReference type="AlphaFoldDB" id="A0A2G2XRX9"/>
<evidence type="ECO:0000313" key="3">
    <source>
        <dbReference type="Proteomes" id="UP000224567"/>
    </source>
</evidence>
<feature type="compositionally biased region" description="Polar residues" evidence="1">
    <location>
        <begin position="10"/>
        <end position="19"/>
    </location>
</feature>
<evidence type="ECO:0000256" key="1">
    <source>
        <dbReference type="SAM" id="MobiDB-lite"/>
    </source>
</evidence>
<protein>
    <recommendedName>
        <fullName evidence="4">Ubiquitin-like protease family profile domain-containing protein</fullName>
    </recommendedName>
</protein>
<reference evidence="2 3" key="1">
    <citation type="journal article" date="2017" name="Genome Biol.">
        <title>New reference genome sequences of hot pepper reveal the massive evolution of plant disease-resistance genes by retroduplication.</title>
        <authorList>
            <person name="Kim S."/>
            <person name="Park J."/>
            <person name="Yeom S.I."/>
            <person name="Kim Y.M."/>
            <person name="Seo E."/>
            <person name="Kim K.T."/>
            <person name="Kim M.S."/>
            <person name="Lee J.M."/>
            <person name="Cheong K."/>
            <person name="Shin H.S."/>
            <person name="Kim S.B."/>
            <person name="Han K."/>
            <person name="Lee J."/>
            <person name="Park M."/>
            <person name="Lee H.A."/>
            <person name="Lee H.Y."/>
            <person name="Lee Y."/>
            <person name="Oh S."/>
            <person name="Lee J.H."/>
            <person name="Choi E."/>
            <person name="Choi E."/>
            <person name="Lee S.E."/>
            <person name="Jeon J."/>
            <person name="Kim H."/>
            <person name="Choi G."/>
            <person name="Song H."/>
            <person name="Lee J."/>
            <person name="Lee S.C."/>
            <person name="Kwon J.K."/>
            <person name="Lee H.Y."/>
            <person name="Koo N."/>
            <person name="Hong Y."/>
            <person name="Kim R.W."/>
            <person name="Kang W.H."/>
            <person name="Huh J.H."/>
            <person name="Kang B.C."/>
            <person name="Yang T.J."/>
            <person name="Lee Y.H."/>
            <person name="Bennetzen J.L."/>
            <person name="Choi D."/>
        </authorList>
    </citation>
    <scope>NUCLEOTIDE SEQUENCE [LARGE SCALE GENOMIC DNA]</scope>
    <source>
        <strain evidence="3">cv. PBC81</strain>
    </source>
</reference>
<feature type="region of interest" description="Disordered" evidence="1">
    <location>
        <begin position="33"/>
        <end position="59"/>
    </location>
</feature>
<organism evidence="2 3">
    <name type="scientific">Capsicum baccatum</name>
    <name type="common">Peruvian pepper</name>
    <dbReference type="NCBI Taxonomy" id="33114"/>
    <lineage>
        <taxon>Eukaryota</taxon>
        <taxon>Viridiplantae</taxon>
        <taxon>Streptophyta</taxon>
        <taxon>Embryophyta</taxon>
        <taxon>Tracheophyta</taxon>
        <taxon>Spermatophyta</taxon>
        <taxon>Magnoliopsida</taxon>
        <taxon>eudicotyledons</taxon>
        <taxon>Gunneridae</taxon>
        <taxon>Pentapetalae</taxon>
        <taxon>asterids</taxon>
        <taxon>lamiids</taxon>
        <taxon>Solanales</taxon>
        <taxon>Solanaceae</taxon>
        <taxon>Solanoideae</taxon>
        <taxon>Capsiceae</taxon>
        <taxon>Capsicum</taxon>
    </lineage>
</organism>
<feature type="region of interest" description="Disordered" evidence="1">
    <location>
        <begin position="1"/>
        <end position="20"/>
    </location>
</feature>
<dbReference type="PANTHER" id="PTHR31470:SF46">
    <property type="entry name" value="ULP1 PROTEASE FAMILY, C-TERMINAL CATALYTIC DOMAIN CONTAINING PROTEIN"/>
    <property type="match status" value="1"/>
</dbReference>
<reference evidence="3" key="2">
    <citation type="journal article" date="2017" name="J. Anim. Genet.">
        <title>Multiple reference genome sequences of hot pepper reveal the massive evolution of plant disease resistance genes by retroduplication.</title>
        <authorList>
            <person name="Kim S."/>
            <person name="Park J."/>
            <person name="Yeom S.-I."/>
            <person name="Kim Y.-M."/>
            <person name="Seo E."/>
            <person name="Kim K.-T."/>
            <person name="Kim M.-S."/>
            <person name="Lee J.M."/>
            <person name="Cheong K."/>
            <person name="Shin H.-S."/>
            <person name="Kim S.-B."/>
            <person name="Han K."/>
            <person name="Lee J."/>
            <person name="Park M."/>
            <person name="Lee H.-A."/>
            <person name="Lee H.-Y."/>
            <person name="Lee Y."/>
            <person name="Oh S."/>
            <person name="Lee J.H."/>
            <person name="Choi E."/>
            <person name="Choi E."/>
            <person name="Lee S.E."/>
            <person name="Jeon J."/>
            <person name="Kim H."/>
            <person name="Choi G."/>
            <person name="Song H."/>
            <person name="Lee J."/>
            <person name="Lee S.-C."/>
            <person name="Kwon J.-K."/>
            <person name="Lee H.-Y."/>
            <person name="Koo N."/>
            <person name="Hong Y."/>
            <person name="Kim R.W."/>
            <person name="Kang W.-H."/>
            <person name="Huh J.H."/>
            <person name="Kang B.-C."/>
            <person name="Yang T.-J."/>
            <person name="Lee Y.-H."/>
            <person name="Bennetzen J.L."/>
            <person name="Choi D."/>
        </authorList>
    </citation>
    <scope>NUCLEOTIDE SEQUENCE [LARGE SCALE GENOMIC DNA]</scope>
    <source>
        <strain evidence="3">cv. PBC81</strain>
    </source>
</reference>
<proteinExistence type="predicted"/>
<evidence type="ECO:0008006" key="4">
    <source>
        <dbReference type="Google" id="ProtNLM"/>
    </source>
</evidence>
<dbReference type="OrthoDB" id="1930729at2759"/>
<gene>
    <name evidence="2" type="ORF">CQW23_02593</name>
</gene>
<dbReference type="Proteomes" id="UP000224567">
    <property type="component" value="Unassembled WGS sequence"/>
</dbReference>
<dbReference type="PANTHER" id="PTHR31470">
    <property type="entry name" value="CYSTEINE PROTEINASES SUPERFAMILY PROTEIN-RELATED-RELATED"/>
    <property type="match status" value="1"/>
</dbReference>
<comment type="caution">
    <text evidence="2">The sequence shown here is derived from an EMBL/GenBank/DDBJ whole genome shotgun (WGS) entry which is preliminary data.</text>
</comment>
<name>A0A2G2XRX9_CAPBA</name>
<keyword evidence="3" id="KW-1185">Reference proteome</keyword>
<sequence>MTPKRKEIESSLSKETSAAAQLHPPLYELVLQALSQSEPEDNEHGEEESFKRDDPNANSPSIEELIKTFSIDRYPVRIQCDGATDLTSDLVVKSVMEKSFDAFRKILREQKMDSYFRESCFGQYLNLTEDNNTRFQIKMVYDLLKRRFMYENKDKMDVVWINYCATVEEHNITVDNPSTVSKDEKKVEPVSLREWKNYPFEGFSISDEHLVDEVYIPINCGLAVVVLKERRIRVYDLMLRRRRSGPSSEIQKLTKILPTYLDMSVILDQKVRTDWSTIEVYRNKMANPFDV</sequence>